<dbReference type="InterPro" id="IPR011032">
    <property type="entry name" value="GroES-like_sf"/>
</dbReference>
<dbReference type="OrthoDB" id="329835at2759"/>
<evidence type="ECO:0000256" key="2">
    <source>
        <dbReference type="ARBA" id="ARBA00022553"/>
    </source>
</evidence>
<dbReference type="SUPFAM" id="SSF47336">
    <property type="entry name" value="ACP-like"/>
    <property type="match status" value="1"/>
</dbReference>
<accession>A0A8H7DYI0</accession>
<keyword evidence="1" id="KW-0596">Phosphopantetheine</keyword>
<dbReference type="InterPro" id="IPR036291">
    <property type="entry name" value="NAD(P)-bd_dom_sf"/>
</dbReference>
<dbReference type="AlphaFoldDB" id="A0A8H7DYI0"/>
<proteinExistence type="predicted"/>
<gene>
    <name evidence="7" type="ORF">GJ744_005856</name>
</gene>
<dbReference type="InterPro" id="IPR013154">
    <property type="entry name" value="ADH-like_N"/>
</dbReference>
<dbReference type="InterPro" id="IPR013149">
    <property type="entry name" value="ADH-like_C"/>
</dbReference>
<reference evidence="7" key="1">
    <citation type="submission" date="2020-02" db="EMBL/GenBank/DDBJ databases">
        <authorList>
            <person name="Palmer J.M."/>
        </authorList>
    </citation>
    <scope>NUCLEOTIDE SEQUENCE</scope>
    <source>
        <strain evidence="7">EPUS1.4</strain>
        <tissue evidence="7">Thallus</tissue>
    </source>
</reference>
<dbReference type="GO" id="GO:1901336">
    <property type="term" value="P:lactone biosynthetic process"/>
    <property type="evidence" value="ECO:0007669"/>
    <property type="project" value="UniProtKB-ARBA"/>
</dbReference>
<dbReference type="GO" id="GO:0044550">
    <property type="term" value="P:secondary metabolite biosynthetic process"/>
    <property type="evidence" value="ECO:0007669"/>
    <property type="project" value="UniProtKB-ARBA"/>
</dbReference>
<dbReference type="InterPro" id="IPR009081">
    <property type="entry name" value="PP-bd_ACP"/>
</dbReference>
<comment type="caution">
    <text evidence="7">The sequence shown here is derived from an EMBL/GenBank/DDBJ whole genome shotgun (WGS) entry which is preliminary data.</text>
</comment>
<dbReference type="PANTHER" id="PTHR45681">
    <property type="entry name" value="POLYKETIDE SYNTHASE 44-RELATED"/>
    <property type="match status" value="1"/>
</dbReference>
<name>A0A8H7DYI0_9EURO</name>
<dbReference type="FunFam" id="3.40.50.720:FF:000209">
    <property type="entry name" value="Polyketide synthase Pks12"/>
    <property type="match status" value="1"/>
</dbReference>
<keyword evidence="2" id="KW-0597">Phosphoprotein</keyword>
<dbReference type="SUPFAM" id="SSF50129">
    <property type="entry name" value="GroES-like"/>
    <property type="match status" value="1"/>
</dbReference>
<dbReference type="SMART" id="SM00822">
    <property type="entry name" value="PKS_KR"/>
    <property type="match status" value="1"/>
</dbReference>
<dbReference type="Gene3D" id="1.10.1200.10">
    <property type="entry name" value="ACP-like"/>
    <property type="match status" value="1"/>
</dbReference>
<dbReference type="GO" id="GO:0016491">
    <property type="term" value="F:oxidoreductase activity"/>
    <property type="evidence" value="ECO:0007669"/>
    <property type="project" value="InterPro"/>
</dbReference>
<dbReference type="Proteomes" id="UP000606974">
    <property type="component" value="Unassembled WGS sequence"/>
</dbReference>
<dbReference type="Pfam" id="PF00107">
    <property type="entry name" value="ADH_zinc_N"/>
    <property type="match status" value="1"/>
</dbReference>
<evidence type="ECO:0000256" key="1">
    <source>
        <dbReference type="ARBA" id="ARBA00022450"/>
    </source>
</evidence>
<dbReference type="Pfam" id="PF08659">
    <property type="entry name" value="KR"/>
    <property type="match status" value="1"/>
</dbReference>
<dbReference type="Gene3D" id="3.90.180.10">
    <property type="entry name" value="Medium-chain alcohol dehydrogenases, catalytic domain"/>
    <property type="match status" value="1"/>
</dbReference>
<dbReference type="SUPFAM" id="SSF51735">
    <property type="entry name" value="NAD(P)-binding Rossmann-fold domains"/>
    <property type="match status" value="2"/>
</dbReference>
<evidence type="ECO:0000313" key="7">
    <source>
        <dbReference type="EMBL" id="KAF7502390.1"/>
    </source>
</evidence>
<evidence type="ECO:0000256" key="4">
    <source>
        <dbReference type="ARBA" id="ARBA00023268"/>
    </source>
</evidence>
<dbReference type="InterPro" id="IPR020843">
    <property type="entry name" value="ER"/>
</dbReference>
<dbReference type="InterPro" id="IPR036736">
    <property type="entry name" value="ACP-like_sf"/>
</dbReference>
<evidence type="ECO:0008006" key="9">
    <source>
        <dbReference type="Google" id="ProtNLM"/>
    </source>
</evidence>
<organism evidence="7 8">
    <name type="scientific">Endocarpon pusillum</name>
    <dbReference type="NCBI Taxonomy" id="364733"/>
    <lineage>
        <taxon>Eukaryota</taxon>
        <taxon>Fungi</taxon>
        <taxon>Dikarya</taxon>
        <taxon>Ascomycota</taxon>
        <taxon>Pezizomycotina</taxon>
        <taxon>Eurotiomycetes</taxon>
        <taxon>Chaetothyriomycetidae</taxon>
        <taxon>Verrucariales</taxon>
        <taxon>Verrucariaceae</taxon>
        <taxon>Endocarpon</taxon>
    </lineage>
</organism>
<feature type="domain" description="Ketoreductase" evidence="5">
    <location>
        <begin position="548"/>
        <end position="726"/>
    </location>
</feature>
<dbReference type="Pfam" id="PF08240">
    <property type="entry name" value="ADH_N"/>
    <property type="match status" value="1"/>
</dbReference>
<keyword evidence="3" id="KW-0808">Transferase</keyword>
<feature type="domain" description="Enoyl reductase (ER)" evidence="6">
    <location>
        <begin position="213"/>
        <end position="525"/>
    </location>
</feature>
<evidence type="ECO:0000259" key="5">
    <source>
        <dbReference type="SMART" id="SM00822"/>
    </source>
</evidence>
<dbReference type="CDD" id="cd05195">
    <property type="entry name" value="enoyl_red"/>
    <property type="match status" value="1"/>
</dbReference>
<keyword evidence="4" id="KW-0511">Multifunctional enzyme</keyword>
<keyword evidence="8" id="KW-1185">Reference proteome</keyword>
<dbReference type="EMBL" id="JAACFV010000258">
    <property type="protein sequence ID" value="KAF7502390.1"/>
    <property type="molecule type" value="Genomic_DNA"/>
</dbReference>
<dbReference type="PANTHER" id="PTHR45681:SF6">
    <property type="entry name" value="POLYKETIDE SYNTHASE 37"/>
    <property type="match status" value="1"/>
</dbReference>
<dbReference type="SMART" id="SM00829">
    <property type="entry name" value="PKS_ER"/>
    <property type="match status" value="1"/>
</dbReference>
<evidence type="ECO:0000313" key="8">
    <source>
        <dbReference type="Proteomes" id="UP000606974"/>
    </source>
</evidence>
<protein>
    <recommendedName>
        <fullName evidence="9">Carrier domain-containing protein</fullName>
    </recommendedName>
</protein>
<dbReference type="Pfam" id="PF23297">
    <property type="entry name" value="ACP_SdgA_C"/>
    <property type="match status" value="1"/>
</dbReference>
<dbReference type="InterPro" id="IPR013968">
    <property type="entry name" value="PKS_KR"/>
</dbReference>
<sequence length="903" mass="99850">MNEPASSIQREQTITVVHLSQPPKVSDHIEKLARDLGLSVKHRSLVEANSTSSSDWVGTGRVIVLAELERPIWKTIQEAEWLEFQKMMRKSDSILWVTQGGLMAGADPGAALVNGFFQCLDINPQMRVASIDFEKSSPRDESMASQILHYENILPTVKDKQYRQHEGKWLISRLVPDERLINDFARSEGTDQSTVMTPLKELPPVRISTTDAGRLSALVFRPDESLEGPLKPGHVGIKIKAVGMNMVELSALTGSYDTDDLSSEFSGLVTQIGAGVKDLFVGDRVFGMHAGKFGNFARVPAEVCQKAVDNNEPFEKLATLPSAYCTAFYAIVTVGRLQPGETLLIQSATGGFGMAAIAIARLYGADIYVTAGSERKRELLREMGISPDHIFSSRDFSAYADLKAATGGKGFDVVLNTSSGDYLHQVSWPLVAPFGRFVELKKADIVDNGMLSLKKFNEGVSFLAVDMHYVCENKPVVLASLMKTIGSLYRSRQIGFLPVKSFPISEIGHAYGDFSRFQHTGKLVLTYDDEDRIPYIPSPSKPKFYSDAAYLIVGGLRGIGSYLSRWMAQHGAKHIVFLARSPVEGEAQDSVDQLRLMGATVHTVQGSVCERADVERALTASNLPVRGIVNSALVLRNKEFGRLTVDEVHDTFTPKVEGNIYLHEVSLELGYDLDFFVMLSSVKSITHAATLSSYSAANCYMDEFARYRRKRGLAATSINLGVIGDAGFMSRNQHNMMHLNRNGHYITLAHELMALFATALFREEPAEAWNLLENPVALGTEPTKLRELLDSENVPVPLWGRDARWGIIGVHAMRKHQGAGGADGARGSKGEVKDMVAERLAKLLWVPIEKLKLDVSLSVLGIDSMIASEFRHWMYQTFKKNFSMMELLAQDMTIEKVAEFLKE</sequence>
<evidence type="ECO:0000256" key="3">
    <source>
        <dbReference type="ARBA" id="ARBA00022679"/>
    </source>
</evidence>
<dbReference type="InterPro" id="IPR057326">
    <property type="entry name" value="KR_dom"/>
</dbReference>
<dbReference type="InterPro" id="IPR050444">
    <property type="entry name" value="Polyketide_Synthase"/>
</dbReference>
<evidence type="ECO:0000259" key="6">
    <source>
        <dbReference type="SMART" id="SM00829"/>
    </source>
</evidence>
<dbReference type="GO" id="GO:0016740">
    <property type="term" value="F:transferase activity"/>
    <property type="evidence" value="ECO:0007669"/>
    <property type="project" value="UniProtKB-KW"/>
</dbReference>
<dbReference type="Gene3D" id="3.40.50.720">
    <property type="entry name" value="NAD(P)-binding Rossmann-like Domain"/>
    <property type="match status" value="2"/>
</dbReference>